<dbReference type="RefSeq" id="WP_239175914.1">
    <property type="nucleotide sequence ID" value="NZ_BAAAUC010000173.1"/>
</dbReference>
<dbReference type="InterPro" id="IPR047647">
    <property type="entry name" value="ISAs1_transpos"/>
</dbReference>
<dbReference type="EMBL" id="BOMH01000156">
    <property type="protein sequence ID" value="GID71348.1"/>
    <property type="molecule type" value="Genomic_DNA"/>
</dbReference>
<reference evidence="4" key="1">
    <citation type="submission" date="2021-01" db="EMBL/GenBank/DDBJ databases">
        <title>Whole genome shotgun sequence of Actinoplanes cyaneus NBRC 14990.</title>
        <authorList>
            <person name="Komaki H."/>
            <person name="Tamura T."/>
        </authorList>
    </citation>
    <scope>NUCLEOTIDE SEQUENCE</scope>
    <source>
        <strain evidence="4">NBRC 14990</strain>
    </source>
</reference>
<proteinExistence type="predicted"/>
<evidence type="ECO:0000259" key="2">
    <source>
        <dbReference type="Pfam" id="PF01609"/>
    </source>
</evidence>
<dbReference type="InterPro" id="IPR002559">
    <property type="entry name" value="Transposase_11"/>
</dbReference>
<feature type="transmembrane region" description="Helical" evidence="1">
    <location>
        <begin position="49"/>
        <end position="76"/>
    </location>
</feature>
<keyword evidence="1" id="KW-0472">Membrane</keyword>
<keyword evidence="1" id="KW-0812">Transmembrane</keyword>
<comment type="caution">
    <text evidence="4">The sequence shown here is derived from an EMBL/GenBank/DDBJ whole genome shotgun (WGS) entry which is preliminary data.</text>
</comment>
<keyword evidence="1" id="KW-1133">Transmembrane helix</keyword>
<evidence type="ECO:0000259" key="3">
    <source>
        <dbReference type="Pfam" id="PF13808"/>
    </source>
</evidence>
<sequence length="404" mass="43780">MASSLITALTVTTPQAVHAPAPVTDGECVGLLEALAKVPDPRGRRGVRYPLAAVLAVAVCAVMAGACSFAAITDWLHDLDEHARTRLGFGDAVPVGTTMWRLLIRLDPTLLAGVLAGWLNTRAGQPGPLAPRRYRRVIAVDGKTLRGARLSNGRQVHLLSALDTATGIVLAQVTVDTKSNEITSFAPLLDAVEKVLGPLTGVLFIADALHTQTGHADEVTARHAHLLVQVKGNQPTLFKQLKRLPWAQIPVGDRTRDRGHGRRETRTVKAVTVATPGGISFPHAVQAVRVTRTRIVAGRTSRETAYLTVSLPAGHATCRDLQTWIRRHWHIENKLHHVRDVTFREDLHQARTGSGPAVIATLRNTAIGWHRTTGATNIARATRQANRRSHDLITAVTSSYPRTQ</sequence>
<name>A0A919MB96_9ACTN</name>
<dbReference type="AlphaFoldDB" id="A0A919MB96"/>
<protein>
    <submittedName>
        <fullName evidence="4">ISAs1 family transposase</fullName>
    </submittedName>
</protein>
<dbReference type="Pfam" id="PF01609">
    <property type="entry name" value="DDE_Tnp_1"/>
    <property type="match status" value="1"/>
</dbReference>
<keyword evidence="5" id="KW-1185">Reference proteome</keyword>
<dbReference type="NCBIfam" id="NF033564">
    <property type="entry name" value="transpos_ISAs1"/>
    <property type="match status" value="1"/>
</dbReference>
<dbReference type="GO" id="GO:0006313">
    <property type="term" value="P:DNA transposition"/>
    <property type="evidence" value="ECO:0007669"/>
    <property type="project" value="InterPro"/>
</dbReference>
<organism evidence="4 5">
    <name type="scientific">Actinoplanes cyaneus</name>
    <dbReference type="NCBI Taxonomy" id="52696"/>
    <lineage>
        <taxon>Bacteria</taxon>
        <taxon>Bacillati</taxon>
        <taxon>Actinomycetota</taxon>
        <taxon>Actinomycetes</taxon>
        <taxon>Micromonosporales</taxon>
        <taxon>Micromonosporaceae</taxon>
        <taxon>Actinoplanes</taxon>
    </lineage>
</organism>
<evidence type="ECO:0000313" key="4">
    <source>
        <dbReference type="EMBL" id="GID71348.1"/>
    </source>
</evidence>
<dbReference type="Pfam" id="PF13808">
    <property type="entry name" value="DDE_Tnp_1_assoc"/>
    <property type="match status" value="1"/>
</dbReference>
<dbReference type="Proteomes" id="UP000619479">
    <property type="component" value="Unassembled WGS sequence"/>
</dbReference>
<dbReference type="InterPro" id="IPR051698">
    <property type="entry name" value="Transposase_11-like"/>
</dbReference>
<dbReference type="InterPro" id="IPR032806">
    <property type="entry name" value="YbfD_N"/>
</dbReference>
<dbReference type="PANTHER" id="PTHR30298">
    <property type="entry name" value="H REPEAT-ASSOCIATED PREDICTED TRANSPOSASE"/>
    <property type="match status" value="1"/>
</dbReference>
<dbReference type="GO" id="GO:0003677">
    <property type="term" value="F:DNA binding"/>
    <property type="evidence" value="ECO:0007669"/>
    <property type="project" value="InterPro"/>
</dbReference>
<dbReference type="GO" id="GO:0004803">
    <property type="term" value="F:transposase activity"/>
    <property type="evidence" value="ECO:0007669"/>
    <property type="project" value="InterPro"/>
</dbReference>
<feature type="domain" description="H repeat-associated protein N-terminal" evidence="3">
    <location>
        <begin position="33"/>
        <end position="119"/>
    </location>
</feature>
<accession>A0A919MB96</accession>
<gene>
    <name evidence="4" type="ORF">Acy02nite_92290</name>
</gene>
<feature type="domain" description="Transposase IS4-like" evidence="2">
    <location>
        <begin position="135"/>
        <end position="358"/>
    </location>
</feature>
<evidence type="ECO:0000256" key="1">
    <source>
        <dbReference type="SAM" id="Phobius"/>
    </source>
</evidence>
<dbReference type="PANTHER" id="PTHR30298:SF0">
    <property type="entry name" value="PROTEIN YBFL-RELATED"/>
    <property type="match status" value="1"/>
</dbReference>
<evidence type="ECO:0000313" key="5">
    <source>
        <dbReference type="Proteomes" id="UP000619479"/>
    </source>
</evidence>